<evidence type="ECO:0000256" key="4">
    <source>
        <dbReference type="ARBA" id="ARBA00023136"/>
    </source>
</evidence>
<feature type="transmembrane region" description="Helical" evidence="5">
    <location>
        <begin position="82"/>
        <end position="100"/>
    </location>
</feature>
<dbReference type="EMBL" id="JASVWF010000004">
    <property type="protein sequence ID" value="MDL5158112.1"/>
    <property type="molecule type" value="Genomic_DNA"/>
</dbReference>
<comment type="subcellular location">
    <subcellularLocation>
        <location evidence="1">Cell membrane</location>
        <topology evidence="1">Multi-pass membrane protein</topology>
    </subcellularLocation>
</comment>
<feature type="domain" description="Major facilitator superfamily (MFS) profile" evidence="6">
    <location>
        <begin position="14"/>
        <end position="396"/>
    </location>
</feature>
<keyword evidence="4 5" id="KW-0472">Membrane</keyword>
<organism evidence="7 8">
    <name type="scientific">Actinomycetospora termitidis</name>
    <dbReference type="NCBI Taxonomy" id="3053470"/>
    <lineage>
        <taxon>Bacteria</taxon>
        <taxon>Bacillati</taxon>
        <taxon>Actinomycetota</taxon>
        <taxon>Actinomycetes</taxon>
        <taxon>Pseudonocardiales</taxon>
        <taxon>Pseudonocardiaceae</taxon>
        <taxon>Actinomycetospora</taxon>
    </lineage>
</organism>
<evidence type="ECO:0000313" key="8">
    <source>
        <dbReference type="Proteomes" id="UP001231924"/>
    </source>
</evidence>
<feature type="transmembrane region" description="Helical" evidence="5">
    <location>
        <begin position="361"/>
        <end position="388"/>
    </location>
</feature>
<dbReference type="Gene3D" id="1.20.1250.20">
    <property type="entry name" value="MFS general substrate transporter like domains"/>
    <property type="match status" value="2"/>
</dbReference>
<dbReference type="InterPro" id="IPR036259">
    <property type="entry name" value="MFS_trans_sf"/>
</dbReference>
<evidence type="ECO:0000256" key="3">
    <source>
        <dbReference type="ARBA" id="ARBA00022989"/>
    </source>
</evidence>
<dbReference type="InterPro" id="IPR011701">
    <property type="entry name" value="MFS"/>
</dbReference>
<evidence type="ECO:0000256" key="5">
    <source>
        <dbReference type="SAM" id="Phobius"/>
    </source>
</evidence>
<dbReference type="PANTHER" id="PTHR23527">
    <property type="entry name" value="BLL3282 PROTEIN"/>
    <property type="match status" value="1"/>
</dbReference>
<sequence length="397" mass="40507">MSTETSAPARPRRRWAILVVGVLAQTAASAFVYGIPFLVPTLRDERGLSLAEVGVVVAAPTTGLLLALVAWGVVVDRVGERVPMATGLGVAGLVVGGLALETPSSLVTIVLLLAVGGLGAASVNAASGRLIMGWFSADERGVAMGIRQTAQPLGVALAALLLPVLATTQGPFVALGWTGLACLIAAVLVVVVAQDAPRRAPEPHEPTGNPYRTPTLYRLHAASAMLVLPQFAISAFALEYLVREQGWSPGIAGVFVAVSQIAGAAGRIATGWWSDRVRSRLRPMRQLAVGSALVMLGFAAGSVWVPVIAVAAIAVGAIVTVADNGLAFVSTAEMAGQAWSGRALGVQNTTQNIVASAAPPVLGAIIGATSYGVGFTAAALAPLVAFVVTPVRAERRS</sequence>
<evidence type="ECO:0000256" key="2">
    <source>
        <dbReference type="ARBA" id="ARBA00022692"/>
    </source>
</evidence>
<feature type="transmembrane region" description="Helical" evidence="5">
    <location>
        <begin position="172"/>
        <end position="194"/>
    </location>
</feature>
<feature type="transmembrane region" description="Helical" evidence="5">
    <location>
        <begin position="15"/>
        <end position="35"/>
    </location>
</feature>
<keyword evidence="3 5" id="KW-1133">Transmembrane helix</keyword>
<evidence type="ECO:0000313" key="7">
    <source>
        <dbReference type="EMBL" id="MDL5158112.1"/>
    </source>
</evidence>
<evidence type="ECO:0000256" key="1">
    <source>
        <dbReference type="ARBA" id="ARBA00004651"/>
    </source>
</evidence>
<feature type="transmembrane region" description="Helical" evidence="5">
    <location>
        <begin position="106"/>
        <end position="128"/>
    </location>
</feature>
<feature type="transmembrane region" description="Helical" evidence="5">
    <location>
        <begin position="55"/>
        <end position="75"/>
    </location>
</feature>
<dbReference type="PROSITE" id="PS50850">
    <property type="entry name" value="MFS"/>
    <property type="match status" value="1"/>
</dbReference>
<evidence type="ECO:0000259" key="6">
    <source>
        <dbReference type="PROSITE" id="PS50850"/>
    </source>
</evidence>
<feature type="transmembrane region" description="Helical" evidence="5">
    <location>
        <begin position="293"/>
        <end position="319"/>
    </location>
</feature>
<dbReference type="SUPFAM" id="SSF103473">
    <property type="entry name" value="MFS general substrate transporter"/>
    <property type="match status" value="1"/>
</dbReference>
<proteinExistence type="predicted"/>
<dbReference type="Pfam" id="PF07690">
    <property type="entry name" value="MFS_1"/>
    <property type="match status" value="1"/>
</dbReference>
<feature type="transmembrane region" description="Helical" evidence="5">
    <location>
        <begin position="215"/>
        <end position="238"/>
    </location>
</feature>
<keyword evidence="8" id="KW-1185">Reference proteome</keyword>
<dbReference type="Proteomes" id="UP001231924">
    <property type="component" value="Unassembled WGS sequence"/>
</dbReference>
<accession>A0ABT7MDQ2</accession>
<protein>
    <submittedName>
        <fullName evidence="7">MFS transporter</fullName>
    </submittedName>
</protein>
<dbReference type="InterPro" id="IPR052952">
    <property type="entry name" value="MFS-Transporter"/>
</dbReference>
<gene>
    <name evidence="7" type="ORF">QRT03_19235</name>
</gene>
<keyword evidence="2 5" id="KW-0812">Transmembrane</keyword>
<feature type="transmembrane region" description="Helical" evidence="5">
    <location>
        <begin position="250"/>
        <end position="273"/>
    </location>
</feature>
<name>A0ABT7MDQ2_9PSEU</name>
<dbReference type="InterPro" id="IPR020846">
    <property type="entry name" value="MFS_dom"/>
</dbReference>
<reference evidence="7 8" key="1">
    <citation type="submission" date="2023-06" db="EMBL/GenBank/DDBJ databases">
        <title>Actinomycetospora Odt1-22.</title>
        <authorList>
            <person name="Supong K."/>
        </authorList>
    </citation>
    <scope>NUCLEOTIDE SEQUENCE [LARGE SCALE GENOMIC DNA]</scope>
    <source>
        <strain evidence="7 8">Odt1-22</strain>
    </source>
</reference>
<feature type="transmembrane region" description="Helical" evidence="5">
    <location>
        <begin position="149"/>
        <end position="166"/>
    </location>
</feature>
<dbReference type="RefSeq" id="WP_286054631.1">
    <property type="nucleotide sequence ID" value="NZ_JASVWF010000004.1"/>
</dbReference>
<dbReference type="PANTHER" id="PTHR23527:SF1">
    <property type="entry name" value="BLL3282 PROTEIN"/>
    <property type="match status" value="1"/>
</dbReference>
<comment type="caution">
    <text evidence="7">The sequence shown here is derived from an EMBL/GenBank/DDBJ whole genome shotgun (WGS) entry which is preliminary data.</text>
</comment>